<evidence type="ECO:0000313" key="2">
    <source>
        <dbReference type="Proteomes" id="UP000094455"/>
    </source>
</evidence>
<reference evidence="1 2" key="1">
    <citation type="journal article" date="2016" name="Proc. Natl. Acad. Sci. U.S.A.">
        <title>Comparative genomics of biotechnologically important yeasts.</title>
        <authorList>
            <person name="Riley R."/>
            <person name="Haridas S."/>
            <person name="Wolfe K.H."/>
            <person name="Lopes M.R."/>
            <person name="Hittinger C.T."/>
            <person name="Goeker M."/>
            <person name="Salamov A.A."/>
            <person name="Wisecaver J.H."/>
            <person name="Long T.M."/>
            <person name="Calvey C.H."/>
            <person name="Aerts A.L."/>
            <person name="Barry K.W."/>
            <person name="Choi C."/>
            <person name="Clum A."/>
            <person name="Coughlan A.Y."/>
            <person name="Deshpande S."/>
            <person name="Douglass A.P."/>
            <person name="Hanson S.J."/>
            <person name="Klenk H.-P."/>
            <person name="LaButti K.M."/>
            <person name="Lapidus A."/>
            <person name="Lindquist E.A."/>
            <person name="Lipzen A.M."/>
            <person name="Meier-Kolthoff J.P."/>
            <person name="Ohm R.A."/>
            <person name="Otillar R.P."/>
            <person name="Pangilinan J.L."/>
            <person name="Peng Y."/>
            <person name="Rokas A."/>
            <person name="Rosa C.A."/>
            <person name="Scheuner C."/>
            <person name="Sibirny A.A."/>
            <person name="Slot J.C."/>
            <person name="Stielow J.B."/>
            <person name="Sun H."/>
            <person name="Kurtzman C.P."/>
            <person name="Blackwell M."/>
            <person name="Grigoriev I.V."/>
            <person name="Jeffries T.W."/>
        </authorList>
    </citation>
    <scope>NUCLEOTIDE SEQUENCE [LARGE SCALE GENOMIC DNA]</scope>
    <source>
        <strain evidence="1 2">NRRL Y-2026</strain>
    </source>
</reference>
<dbReference type="EMBL" id="KV454005">
    <property type="protein sequence ID" value="ODQ45030.1"/>
    <property type="molecule type" value="Genomic_DNA"/>
</dbReference>
<protein>
    <submittedName>
        <fullName evidence="1">Uncharacterized protein</fullName>
    </submittedName>
</protein>
<organism evidence="1 2">
    <name type="scientific">Pichia membranifaciens NRRL Y-2026</name>
    <dbReference type="NCBI Taxonomy" id="763406"/>
    <lineage>
        <taxon>Eukaryota</taxon>
        <taxon>Fungi</taxon>
        <taxon>Dikarya</taxon>
        <taxon>Ascomycota</taxon>
        <taxon>Saccharomycotina</taxon>
        <taxon>Pichiomycetes</taxon>
        <taxon>Pichiales</taxon>
        <taxon>Pichiaceae</taxon>
        <taxon>Pichia</taxon>
    </lineage>
</organism>
<accession>A0A1E3NFW7</accession>
<keyword evidence="2" id="KW-1185">Reference proteome</keyword>
<sequence length="60" mass="6879">MTKSIIGSELVAFSHQRLFNGLAFLKLKSLIKVMTKFKKGFYNRIVHQRENVPIVSADDL</sequence>
<dbReference type="GeneID" id="30178323"/>
<dbReference type="AlphaFoldDB" id="A0A1E3NFW7"/>
<name>A0A1E3NFW7_9ASCO</name>
<proteinExistence type="predicted"/>
<dbReference type="RefSeq" id="XP_019016143.1">
    <property type="nucleotide sequence ID" value="XM_019161636.1"/>
</dbReference>
<evidence type="ECO:0000313" key="1">
    <source>
        <dbReference type="EMBL" id="ODQ45030.1"/>
    </source>
</evidence>
<dbReference type="Proteomes" id="UP000094455">
    <property type="component" value="Unassembled WGS sequence"/>
</dbReference>
<gene>
    <name evidence="1" type="ORF">PICMEDRAFT_17535</name>
</gene>